<feature type="compositionally biased region" description="Basic and acidic residues" evidence="6">
    <location>
        <begin position="87"/>
        <end position="103"/>
    </location>
</feature>
<reference evidence="8 9" key="1">
    <citation type="journal article" date="2024" name="J Genomics">
        <title>Draft genome sequencing and assembly of Favolaschia claudopus CIRM-BRFM 2984 isolated from oak limbs.</title>
        <authorList>
            <person name="Navarro D."/>
            <person name="Drula E."/>
            <person name="Chaduli D."/>
            <person name="Cazenave R."/>
            <person name="Ahrendt S."/>
            <person name="Wang J."/>
            <person name="Lipzen A."/>
            <person name="Daum C."/>
            <person name="Barry K."/>
            <person name="Grigoriev I.V."/>
            <person name="Favel A."/>
            <person name="Rosso M.N."/>
            <person name="Martin F."/>
        </authorList>
    </citation>
    <scope>NUCLEOTIDE SEQUENCE [LARGE SCALE GENOMIC DNA]</scope>
    <source>
        <strain evidence="8 9">CIRM-BRFM 2984</strain>
    </source>
</reference>
<proteinExistence type="inferred from homology"/>
<dbReference type="InterPro" id="IPR008422">
    <property type="entry name" value="KN_HD"/>
</dbReference>
<dbReference type="Proteomes" id="UP001362999">
    <property type="component" value="Unassembled WGS sequence"/>
</dbReference>
<evidence type="ECO:0000313" key="9">
    <source>
        <dbReference type="Proteomes" id="UP001362999"/>
    </source>
</evidence>
<organism evidence="8 9">
    <name type="scientific">Favolaschia claudopus</name>
    <dbReference type="NCBI Taxonomy" id="2862362"/>
    <lineage>
        <taxon>Eukaryota</taxon>
        <taxon>Fungi</taxon>
        <taxon>Dikarya</taxon>
        <taxon>Basidiomycota</taxon>
        <taxon>Agaricomycotina</taxon>
        <taxon>Agaricomycetes</taxon>
        <taxon>Agaricomycetidae</taxon>
        <taxon>Agaricales</taxon>
        <taxon>Marasmiineae</taxon>
        <taxon>Mycenaceae</taxon>
        <taxon>Favolaschia</taxon>
    </lineage>
</organism>
<evidence type="ECO:0000259" key="7">
    <source>
        <dbReference type="PROSITE" id="PS50071"/>
    </source>
</evidence>
<evidence type="ECO:0000256" key="6">
    <source>
        <dbReference type="SAM" id="MobiDB-lite"/>
    </source>
</evidence>
<dbReference type="PANTHER" id="PTHR11850">
    <property type="entry name" value="HOMEOBOX PROTEIN TRANSCRIPTION FACTORS"/>
    <property type="match status" value="1"/>
</dbReference>
<feature type="compositionally biased region" description="Basic and acidic residues" evidence="6">
    <location>
        <begin position="21"/>
        <end position="67"/>
    </location>
</feature>
<dbReference type="GO" id="GO:0006355">
    <property type="term" value="P:regulation of DNA-templated transcription"/>
    <property type="evidence" value="ECO:0007669"/>
    <property type="project" value="InterPro"/>
</dbReference>
<dbReference type="EMBL" id="JAWWNJ010000016">
    <property type="protein sequence ID" value="KAK7039512.1"/>
    <property type="molecule type" value="Genomic_DNA"/>
</dbReference>
<dbReference type="Gene3D" id="1.10.10.60">
    <property type="entry name" value="Homeodomain-like"/>
    <property type="match status" value="1"/>
</dbReference>
<dbReference type="InterPro" id="IPR009057">
    <property type="entry name" value="Homeodomain-like_sf"/>
</dbReference>
<feature type="DNA-binding region" description="Homeobox" evidence="5">
    <location>
        <begin position="234"/>
        <end position="288"/>
    </location>
</feature>
<keyword evidence="9" id="KW-1185">Reference proteome</keyword>
<evidence type="ECO:0000256" key="5">
    <source>
        <dbReference type="PROSITE-ProRule" id="PRU00108"/>
    </source>
</evidence>
<dbReference type="GO" id="GO:0005634">
    <property type="term" value="C:nucleus"/>
    <property type="evidence" value="ECO:0007669"/>
    <property type="project" value="UniProtKB-SubCell"/>
</dbReference>
<keyword evidence="4 5" id="KW-0539">Nucleus</keyword>
<name>A0AAW0CM34_9AGAR</name>
<comment type="subcellular location">
    <subcellularLocation>
        <location evidence="5">Nucleus</location>
    </subcellularLocation>
</comment>
<dbReference type="CDD" id="cd00086">
    <property type="entry name" value="homeodomain"/>
    <property type="match status" value="1"/>
</dbReference>
<keyword evidence="3 5" id="KW-0371">Homeobox</keyword>
<feature type="compositionally biased region" description="Low complexity" evidence="6">
    <location>
        <begin position="68"/>
        <end position="80"/>
    </location>
</feature>
<feature type="compositionally biased region" description="Basic residues" evidence="6">
    <location>
        <begin position="178"/>
        <end position="196"/>
    </location>
</feature>
<sequence>MATEAITKTEPPMPPKSRTPQKSEPETNKDAGDHPEDAPKDRPFVSKIDSKETQNSDEERPLQRESNSRSTVTPPSSSRAPPSPQYRHIEPVWRPAHPTDHPDPNGGVPHWYQPPTGASDPHAPNVRLPGIASLLTEPYSPQTMPRIPPGYDERAQQPSPESGGWPPHPQSHPMSHPHAPHPHAHPHAHPHPHQHPHAAPMPPQQMPAPPEHYPPMVADLPIDDSRQRSPQPMPQRKRGRLPKETTDFLKAWLHNHAAHPYPSEIEKKQMCHATGLSMSQVSNWMINVFILSSNFSCCRICLTF</sequence>
<evidence type="ECO:0000256" key="2">
    <source>
        <dbReference type="ARBA" id="ARBA00023125"/>
    </source>
</evidence>
<feature type="domain" description="Homeobox" evidence="7">
    <location>
        <begin position="232"/>
        <end position="287"/>
    </location>
</feature>
<evidence type="ECO:0000313" key="8">
    <source>
        <dbReference type="EMBL" id="KAK7039512.1"/>
    </source>
</evidence>
<comment type="caution">
    <text evidence="8">The sequence shown here is derived from an EMBL/GenBank/DDBJ whole genome shotgun (WGS) entry which is preliminary data.</text>
</comment>
<feature type="compositionally biased region" description="Pro residues" evidence="6">
    <location>
        <begin position="199"/>
        <end position="213"/>
    </location>
</feature>
<keyword evidence="2 5" id="KW-0238">DNA-binding</keyword>
<dbReference type="SUPFAM" id="SSF46689">
    <property type="entry name" value="Homeodomain-like"/>
    <property type="match status" value="1"/>
</dbReference>
<gene>
    <name evidence="8" type="ORF">R3P38DRAFT_2900129</name>
</gene>
<evidence type="ECO:0000256" key="3">
    <source>
        <dbReference type="ARBA" id="ARBA00023155"/>
    </source>
</evidence>
<evidence type="ECO:0000256" key="4">
    <source>
        <dbReference type="ARBA" id="ARBA00023242"/>
    </source>
</evidence>
<feature type="region of interest" description="Disordered" evidence="6">
    <location>
        <begin position="1"/>
        <end position="241"/>
    </location>
</feature>
<evidence type="ECO:0000256" key="1">
    <source>
        <dbReference type="ARBA" id="ARBA00005800"/>
    </source>
</evidence>
<dbReference type="Pfam" id="PF05920">
    <property type="entry name" value="Homeobox_KN"/>
    <property type="match status" value="1"/>
</dbReference>
<dbReference type="InterPro" id="IPR001356">
    <property type="entry name" value="HD"/>
</dbReference>
<dbReference type="SMART" id="SM00389">
    <property type="entry name" value="HOX"/>
    <property type="match status" value="1"/>
</dbReference>
<comment type="similarity">
    <text evidence="1">Belongs to the TALE/M-ATYP homeobox family.</text>
</comment>
<dbReference type="GO" id="GO:0003677">
    <property type="term" value="F:DNA binding"/>
    <property type="evidence" value="ECO:0007669"/>
    <property type="project" value="UniProtKB-UniRule"/>
</dbReference>
<dbReference type="PROSITE" id="PS50071">
    <property type="entry name" value="HOMEOBOX_2"/>
    <property type="match status" value="1"/>
</dbReference>
<protein>
    <recommendedName>
        <fullName evidence="7">Homeobox domain-containing protein</fullName>
    </recommendedName>
</protein>
<dbReference type="AlphaFoldDB" id="A0AAW0CM34"/>
<dbReference type="InterPro" id="IPR050224">
    <property type="entry name" value="TALE_homeobox"/>
</dbReference>
<accession>A0AAW0CM34</accession>